<organism evidence="1">
    <name type="scientific">Salmonella enterica</name>
    <name type="common">Salmonella choleraesuis</name>
    <dbReference type="NCBI Taxonomy" id="28901"/>
    <lineage>
        <taxon>Bacteria</taxon>
        <taxon>Pseudomonadati</taxon>
        <taxon>Pseudomonadota</taxon>
        <taxon>Gammaproteobacteria</taxon>
        <taxon>Enterobacterales</taxon>
        <taxon>Enterobacteriaceae</taxon>
        <taxon>Salmonella</taxon>
    </lineage>
</organism>
<dbReference type="Proteomes" id="UP000839610">
    <property type="component" value="Unassembled WGS sequence"/>
</dbReference>
<sequence length="256" mass="28959">MSELKIDNPAQRLLDLLEQGNEYQRDDNCRKVWQKILQVEDMEEQHLLTRLACAMALPGRIIQVREDNFSTLRGKSNHWKSHVDTAFVSQSLNDGWHTFRDNIDDRTLTELGMLSDLFETRGAHAGIAAEEIDDLLERITQLRSEIRESGLSATMKTLLLKQLAQIQEALESYSISGVEPVMDAVQSTLGLAVLHPEYRNEISKGTGSLFGDKISTLYTILCKCLFSEVTVQAVTELDNKAAHRHTPVPQRHCPFL</sequence>
<reference evidence="1" key="1">
    <citation type="submission" date="2018-07" db="EMBL/GenBank/DDBJ databases">
        <authorList>
            <consortium name="GenomeTrakr network: Whole genome sequencing for foodborne pathogen traceback"/>
        </authorList>
    </citation>
    <scope>NUCLEOTIDE SEQUENCE [LARGE SCALE GENOMIC DNA]</scope>
    <source>
        <strain evidence="1">FDA00008842</strain>
    </source>
</reference>
<name>A0A5U3ISH0_SALER</name>
<evidence type="ECO:0000313" key="1">
    <source>
        <dbReference type="EMBL" id="EBP4586025.1"/>
    </source>
</evidence>
<proteinExistence type="predicted"/>
<protein>
    <submittedName>
        <fullName evidence="1">Uncharacterized protein</fullName>
    </submittedName>
</protein>
<dbReference type="EMBL" id="AAGLUV010000021">
    <property type="protein sequence ID" value="EBP4586025.1"/>
    <property type="molecule type" value="Genomic_DNA"/>
</dbReference>
<comment type="caution">
    <text evidence="1">The sequence shown here is derived from an EMBL/GenBank/DDBJ whole genome shotgun (WGS) entry which is preliminary data.</text>
</comment>
<dbReference type="AlphaFoldDB" id="A0A5U3ISH0"/>
<accession>A0A5U3ISH0</accession>
<gene>
    <name evidence="1" type="ORF">VH79_23045</name>
</gene>